<feature type="transmembrane region" description="Helical" evidence="1">
    <location>
        <begin position="45"/>
        <end position="64"/>
    </location>
</feature>
<feature type="transmembrane region" description="Helical" evidence="1">
    <location>
        <begin position="142"/>
        <end position="162"/>
    </location>
</feature>
<keyword evidence="1" id="KW-1133">Transmembrane helix</keyword>
<dbReference type="BioCyc" id="ECAT999415-HMP:GTTI-1751-MONOMER"/>
<feature type="transmembrane region" description="Helical" evidence="1">
    <location>
        <begin position="12"/>
        <end position="39"/>
    </location>
</feature>
<organism evidence="2 3">
    <name type="scientific">Eggerthia catenaformis OT 569 = DSM 20559</name>
    <dbReference type="NCBI Taxonomy" id="999415"/>
    <lineage>
        <taxon>Bacteria</taxon>
        <taxon>Bacillati</taxon>
        <taxon>Bacillota</taxon>
        <taxon>Erysipelotrichia</taxon>
        <taxon>Erysipelotrichales</taxon>
        <taxon>Coprobacillaceae</taxon>
        <taxon>Eggerthia</taxon>
    </lineage>
</organism>
<proteinExistence type="predicted"/>
<name>M2P6Z3_9FIRM</name>
<feature type="transmembrane region" description="Helical" evidence="1">
    <location>
        <begin position="233"/>
        <end position="249"/>
    </location>
</feature>
<keyword evidence="1" id="KW-0812">Transmembrane</keyword>
<keyword evidence="3" id="KW-1185">Reference proteome</keyword>
<dbReference type="RefSeq" id="WP_004804041.1">
    <property type="nucleotide sequence ID" value="NZ_KB446649.1"/>
</dbReference>
<dbReference type="AlphaFoldDB" id="M2P6Z3"/>
<reference evidence="2 3" key="1">
    <citation type="submission" date="2013-02" db="EMBL/GenBank/DDBJ databases">
        <title>The Genome Sequence of Lactobacillus catenaformis F0143.</title>
        <authorList>
            <consortium name="The Broad Institute Genome Sequencing Platform"/>
            <person name="Earl A."/>
            <person name="Ward D."/>
            <person name="Feldgarden M."/>
            <person name="Gevers D."/>
            <person name="Izard J."/>
            <person name="Blanton J.M."/>
            <person name="Mathney J."/>
            <person name="Dewhirst F.E."/>
            <person name="Young S.K."/>
            <person name="Zeng Q."/>
            <person name="Gargeya S."/>
            <person name="Fitzgerald M."/>
            <person name="Haas B."/>
            <person name="Abouelleil A."/>
            <person name="Alvarado L."/>
            <person name="Arachchi H.M."/>
            <person name="Berlin A."/>
            <person name="Chapman S.B."/>
            <person name="Gearin G."/>
            <person name="Goldberg J."/>
            <person name="Griggs A."/>
            <person name="Gujja S."/>
            <person name="Hansen M."/>
            <person name="Heiman D."/>
            <person name="Howarth C."/>
            <person name="Larimer J."/>
            <person name="Lui A."/>
            <person name="MacDonald P.J.P."/>
            <person name="McCowen C."/>
            <person name="Montmayeur A."/>
            <person name="Murphy C."/>
            <person name="Neiman D."/>
            <person name="Pearson M."/>
            <person name="Priest M."/>
            <person name="Roberts A."/>
            <person name="Saif S."/>
            <person name="Shea T."/>
            <person name="Sisk P."/>
            <person name="Stolte C."/>
            <person name="Sykes S."/>
            <person name="Wortman J."/>
            <person name="Nusbaum C."/>
            <person name="Birren B."/>
        </authorList>
    </citation>
    <scope>NUCLEOTIDE SEQUENCE [LARGE SCALE GENOMIC DNA]</scope>
    <source>
        <strain evidence="2 3">OT 569</strain>
    </source>
</reference>
<feature type="transmembrane region" description="Helical" evidence="1">
    <location>
        <begin position="261"/>
        <end position="278"/>
    </location>
</feature>
<dbReference type="eggNOG" id="ENOG5033NZA">
    <property type="taxonomic scope" value="Bacteria"/>
</dbReference>
<accession>M2P6Z3</accession>
<dbReference type="Proteomes" id="UP000011758">
    <property type="component" value="Unassembled WGS sequence"/>
</dbReference>
<comment type="caution">
    <text evidence="2">The sequence shown here is derived from an EMBL/GenBank/DDBJ whole genome shotgun (WGS) entry which is preliminary data.</text>
</comment>
<protein>
    <submittedName>
        <fullName evidence="2">Uncharacterized protein</fullName>
    </submittedName>
</protein>
<evidence type="ECO:0000256" key="1">
    <source>
        <dbReference type="SAM" id="Phobius"/>
    </source>
</evidence>
<evidence type="ECO:0000313" key="2">
    <source>
        <dbReference type="EMBL" id="EMD16017.1"/>
    </source>
</evidence>
<gene>
    <name evidence="2" type="ORF">HMPREF9943_01689</name>
</gene>
<dbReference type="EMBL" id="AGEJ01000025">
    <property type="protein sequence ID" value="EMD16017.1"/>
    <property type="molecule type" value="Genomic_DNA"/>
</dbReference>
<evidence type="ECO:0000313" key="3">
    <source>
        <dbReference type="Proteomes" id="UP000011758"/>
    </source>
</evidence>
<feature type="transmembrane region" description="Helical" evidence="1">
    <location>
        <begin position="204"/>
        <end position="221"/>
    </location>
</feature>
<sequence>MENKIIIRQKKFYTVFSKLLIGVLSISLLSILISLFLAIPTGYKITGILGIIVIVCILYFIYYYSFLKISIDQKSLFFNNQEILLKNISFTQTDAFFIINKKRLPIMLYEMNDLNTLVHILEEHGIDIHIREDHSFMADNKVMTGILVSFAIIDWFYILTVYTMLYKYLIVCGILTFIPVLFVLYYYFRCLLKGHFDTLIKQRTNIFMTLFLPVIAGWIAIYKNYSLDQIKPILYLSAAIIIVSYLIYYMINRLLSTTKDMLIICFIVAFLPLSFIWANDTLPAVKRQSQDYTLVFKSGMSSRFGNTYQFTVKMNNKKKVINVSKKVYDSYKNKDTISVTTTTGVFGMESLEVKEKK</sequence>
<feature type="transmembrane region" description="Helical" evidence="1">
    <location>
        <begin position="168"/>
        <end position="192"/>
    </location>
</feature>
<keyword evidence="1" id="KW-0472">Membrane</keyword>